<dbReference type="Pfam" id="PF01396">
    <property type="entry name" value="Zn_ribbon_Top1"/>
    <property type="match status" value="3"/>
</dbReference>
<keyword evidence="3" id="KW-0479">Metal-binding</keyword>
<keyword evidence="7 10" id="KW-0799">Topoisomerase</keyword>
<keyword evidence="4" id="KW-0863">Zinc-finger</keyword>
<dbReference type="GO" id="GO:0008270">
    <property type="term" value="F:zinc ion binding"/>
    <property type="evidence" value="ECO:0007669"/>
    <property type="project" value="UniProtKB-KW"/>
</dbReference>
<feature type="compositionally biased region" description="Basic residues" evidence="11">
    <location>
        <begin position="27"/>
        <end position="68"/>
    </location>
</feature>
<dbReference type="PROSITE" id="PS52039">
    <property type="entry name" value="TOPO_IA_2"/>
    <property type="match status" value="1"/>
</dbReference>
<feature type="region of interest" description="Interaction with DNA" evidence="10">
    <location>
        <begin position="236"/>
        <end position="241"/>
    </location>
</feature>
<feature type="site" description="Interaction with DNA" evidence="10">
    <location>
        <position position="212"/>
    </location>
</feature>
<feature type="active site" description="O-(5'-phospho-DNA)-tyrosine intermediate" evidence="10">
    <location>
        <position position="372"/>
    </location>
</feature>
<protein>
    <recommendedName>
        <fullName evidence="10">DNA topoisomerase 1</fullName>
        <ecNumber evidence="10">5.6.2.1</ecNumber>
    </recommendedName>
    <alternativeName>
        <fullName evidence="10">DNA topoisomerase I</fullName>
    </alternativeName>
</protein>
<feature type="site" description="Interaction with DNA" evidence="10">
    <location>
        <position position="216"/>
    </location>
</feature>
<dbReference type="SUPFAM" id="SSF56712">
    <property type="entry name" value="Prokaryotic type I DNA topoisomerase"/>
    <property type="match status" value="1"/>
</dbReference>
<dbReference type="PRINTS" id="PR00417">
    <property type="entry name" value="PRTPISMRASEI"/>
</dbReference>
<dbReference type="CDD" id="cd00186">
    <property type="entry name" value="TOP1Ac"/>
    <property type="match status" value="1"/>
</dbReference>
<evidence type="ECO:0000256" key="6">
    <source>
        <dbReference type="ARBA" id="ARBA00022842"/>
    </source>
</evidence>
<keyword evidence="5" id="KW-0862">Zinc</keyword>
<comment type="catalytic activity">
    <reaction evidence="1 10">
        <text>ATP-independent breakage of single-stranded DNA, followed by passage and rejoining.</text>
        <dbReference type="EC" id="5.6.2.1"/>
    </reaction>
</comment>
<feature type="site" description="Interaction with DNA" evidence="10">
    <location>
        <position position="221"/>
    </location>
</feature>
<feature type="region of interest" description="Disordered" evidence="11">
    <location>
        <begin position="1"/>
        <end position="68"/>
    </location>
</feature>
<dbReference type="Gene3D" id="2.70.20.10">
    <property type="entry name" value="Topoisomerase I, domain 3"/>
    <property type="match status" value="1"/>
</dbReference>
<dbReference type="SMART" id="SM00436">
    <property type="entry name" value="TOP1Bc"/>
    <property type="match status" value="1"/>
</dbReference>
<evidence type="ECO:0000256" key="11">
    <source>
        <dbReference type="SAM" id="MobiDB-lite"/>
    </source>
</evidence>
<evidence type="ECO:0000256" key="2">
    <source>
        <dbReference type="ARBA" id="ARBA00009446"/>
    </source>
</evidence>
<dbReference type="GO" id="GO:0003917">
    <property type="term" value="F:DNA topoisomerase type I (single strand cut, ATP-independent) activity"/>
    <property type="evidence" value="ECO:0007669"/>
    <property type="project" value="UniProtKB-UniRule"/>
</dbReference>
<dbReference type="AlphaFoldDB" id="E1X628"/>
<evidence type="ECO:0000313" key="15">
    <source>
        <dbReference type="Proteomes" id="UP000008963"/>
    </source>
</evidence>
<dbReference type="GO" id="GO:0005694">
    <property type="term" value="C:chromosome"/>
    <property type="evidence" value="ECO:0007669"/>
    <property type="project" value="InterPro"/>
</dbReference>
<comment type="function">
    <text evidence="10">Releases the supercoiling and torsional tension of DNA, which is introduced during the DNA replication and transcription, by transiently cleaving and rejoining one strand of the DNA duplex. Introduces a single-strand break via transesterification at a target site in duplex DNA. The scissile phosphodiester is attacked by the catalytic tyrosine of the enzyme, resulting in the formation of a DNA-(5'-phosphotyrosyl)-enzyme intermediate and the expulsion of a 3'-OH DNA strand. The free DNA strand then undergoes passage around the unbroken strand, thus removing DNA supercoils. Finally, in the religation step, the DNA 3'-OH attacks the covalent intermediate to expel the active-site tyrosine and restore the DNA phosphodiester backbone.</text>
</comment>
<dbReference type="InterPro" id="IPR006171">
    <property type="entry name" value="TOPRIM_dom"/>
</dbReference>
<dbReference type="PATRIC" id="fig|862908.3.peg.2469"/>
<keyword evidence="9 10" id="KW-0413">Isomerase</keyword>
<dbReference type="PANTHER" id="PTHR42785">
    <property type="entry name" value="DNA TOPOISOMERASE, TYPE IA, CORE"/>
    <property type="match status" value="1"/>
</dbReference>
<keyword evidence="15" id="KW-1185">Reference proteome</keyword>
<evidence type="ECO:0000256" key="7">
    <source>
        <dbReference type="ARBA" id="ARBA00023029"/>
    </source>
</evidence>
<dbReference type="Proteomes" id="UP000008963">
    <property type="component" value="Chromosome"/>
</dbReference>
<dbReference type="Pfam" id="PF01751">
    <property type="entry name" value="Toprim"/>
    <property type="match status" value="1"/>
</dbReference>
<dbReference type="InterPro" id="IPR023405">
    <property type="entry name" value="Topo_IA_core_domain"/>
</dbReference>
<feature type="site" description="Interaction with DNA" evidence="10">
    <location>
        <position position="107"/>
    </location>
</feature>
<dbReference type="KEGG" id="bmx:BMS_2585"/>
<dbReference type="eggNOG" id="COG0550">
    <property type="taxonomic scope" value="Bacteria"/>
</dbReference>
<feature type="site" description="Interaction with DNA" evidence="10">
    <location>
        <position position="374"/>
    </location>
</feature>
<comment type="subunit">
    <text evidence="10">Monomer.</text>
</comment>
<dbReference type="GO" id="GO:0006265">
    <property type="term" value="P:DNA topological change"/>
    <property type="evidence" value="ECO:0007669"/>
    <property type="project" value="UniProtKB-UniRule"/>
</dbReference>
<organism evidence="14 15">
    <name type="scientific">Halobacteriovorax marinus (strain ATCC BAA-682 / DSM 15412 / SJ)</name>
    <name type="common">Bacteriovorax marinus</name>
    <dbReference type="NCBI Taxonomy" id="862908"/>
    <lineage>
        <taxon>Bacteria</taxon>
        <taxon>Pseudomonadati</taxon>
        <taxon>Bdellovibrionota</taxon>
        <taxon>Bacteriovoracia</taxon>
        <taxon>Bacteriovoracales</taxon>
        <taxon>Halobacteriovoraceae</taxon>
        <taxon>Halobacteriovorax</taxon>
    </lineage>
</organism>
<evidence type="ECO:0000256" key="8">
    <source>
        <dbReference type="ARBA" id="ARBA00023125"/>
    </source>
</evidence>
<dbReference type="InterPro" id="IPR013824">
    <property type="entry name" value="Topo_IA_cen_sub1"/>
</dbReference>
<dbReference type="Gene3D" id="1.10.290.10">
    <property type="entry name" value="Topoisomerase I, domain 4"/>
    <property type="match status" value="1"/>
</dbReference>
<dbReference type="InterPro" id="IPR034149">
    <property type="entry name" value="TOPRIM_TopoI"/>
</dbReference>
<dbReference type="eggNOG" id="COG0551">
    <property type="taxonomic scope" value="Bacteria"/>
</dbReference>
<dbReference type="InterPro" id="IPR013498">
    <property type="entry name" value="Topo_IA_Znf"/>
</dbReference>
<evidence type="ECO:0000313" key="14">
    <source>
        <dbReference type="EMBL" id="CBW27372.1"/>
    </source>
</evidence>
<dbReference type="Pfam" id="PF01131">
    <property type="entry name" value="Topoisom_bac"/>
    <property type="match status" value="1"/>
</dbReference>
<dbReference type="InterPro" id="IPR013825">
    <property type="entry name" value="Topo_IA_cen_sub2"/>
</dbReference>
<evidence type="ECO:0000259" key="12">
    <source>
        <dbReference type="PROSITE" id="PS50880"/>
    </source>
</evidence>
<dbReference type="Gene3D" id="1.10.460.10">
    <property type="entry name" value="Topoisomerase I, domain 2"/>
    <property type="match status" value="1"/>
</dbReference>
<dbReference type="PROSITE" id="PS00396">
    <property type="entry name" value="TOPO_IA_1"/>
    <property type="match status" value="1"/>
</dbReference>
<dbReference type="GO" id="GO:0003677">
    <property type="term" value="F:DNA binding"/>
    <property type="evidence" value="ECO:0007669"/>
    <property type="project" value="UniProtKB-KW"/>
</dbReference>
<feature type="domain" description="Toprim" evidence="12">
    <location>
        <begin position="77"/>
        <end position="187"/>
    </location>
</feature>
<evidence type="ECO:0000259" key="13">
    <source>
        <dbReference type="PROSITE" id="PS52039"/>
    </source>
</evidence>
<dbReference type="InterPro" id="IPR023406">
    <property type="entry name" value="Topo_IA_AS"/>
</dbReference>
<proteinExistence type="inferred from homology"/>
<reference evidence="15" key="1">
    <citation type="journal article" date="2013" name="ISME J.">
        <title>A small predatory core genome in the divergent marine Bacteriovorax marinus SJ and the terrestrial Bdellovibrio bacteriovorus.</title>
        <authorList>
            <person name="Crossman L.C."/>
            <person name="Chen H."/>
            <person name="Cerdeno-Tarraga A.M."/>
            <person name="Brooks K."/>
            <person name="Quail M.A."/>
            <person name="Pineiro S.A."/>
            <person name="Hobley L."/>
            <person name="Sockett R.E."/>
            <person name="Bentley S.D."/>
            <person name="Parkhill J."/>
            <person name="Williams H.N."/>
            <person name="Stine O.C."/>
        </authorList>
    </citation>
    <scope>NUCLEOTIDE SEQUENCE [LARGE SCALE GENOMIC DNA]</scope>
    <source>
        <strain evidence="15">ATCC BAA-682 / DSM 15412 / SJ</strain>
    </source>
</reference>
<feature type="site" description="Interaction with DNA" evidence="10">
    <location>
        <position position="228"/>
    </location>
</feature>
<dbReference type="SMART" id="SM00437">
    <property type="entry name" value="TOP1Ac"/>
    <property type="match status" value="1"/>
</dbReference>
<evidence type="ECO:0000256" key="3">
    <source>
        <dbReference type="ARBA" id="ARBA00022723"/>
    </source>
</evidence>
<dbReference type="InterPro" id="IPR013826">
    <property type="entry name" value="Topo_IA_cen_sub3"/>
</dbReference>
<keyword evidence="6" id="KW-0460">Magnesium</keyword>
<gene>
    <name evidence="10 14" type="primary">topA</name>
    <name evidence="14" type="ordered locus">BMS_2585</name>
</gene>
<feature type="site" description="Interaction with DNA" evidence="10">
    <location>
        <position position="581"/>
    </location>
</feature>
<dbReference type="InterPro" id="IPR013497">
    <property type="entry name" value="Topo_IA_cen"/>
</dbReference>
<dbReference type="InterPro" id="IPR005733">
    <property type="entry name" value="TopoI_bac-type"/>
</dbReference>
<feature type="domain" description="Topo IA-type catalytic" evidence="13">
    <location>
        <begin position="202"/>
        <end position="649"/>
    </location>
</feature>
<comment type="similarity">
    <text evidence="2 10">Belongs to the type IA topoisomerase family.</text>
</comment>
<evidence type="ECO:0000256" key="1">
    <source>
        <dbReference type="ARBA" id="ARBA00000213"/>
    </source>
</evidence>
<dbReference type="InterPro" id="IPR028612">
    <property type="entry name" value="Topoisom_1_IA"/>
</dbReference>
<dbReference type="NCBIfam" id="TIGR01051">
    <property type="entry name" value="topA_bact"/>
    <property type="match status" value="1"/>
</dbReference>
<dbReference type="STRING" id="862908.BMS_2585"/>
<dbReference type="InterPro" id="IPR003601">
    <property type="entry name" value="Topo_IA_2"/>
</dbReference>
<sequence>MKRASPFHLNKDVIMASSEAVEETKSSKKTAKKTAKASSKKKTTKKKTTTSKKKTAKKKTAKTTKKKTTKKRDLGDYSLVIVESPSKAKTIKKYLGKGYQVVASNGHIKDLPKSKLGVDIKENFQIDLVPITGKKDKIERIQELAKDATAIYLAPDMDREGEAIAHHLAEEIGKKKKMYRVVFNAVTKSAVNNAIENPTELNKSMYESQQTRRILDRLVGYKISPILWDKVQRGISAGRVQSVALRIIVEREDEINAFEPEQWFSIHGVCEKDAQKFEVKYYGESATKKTDLTEKDLVDKILSDVKGKSLDVIDVKKKERKQNPTPPFTTSKLQQEAANKLGFTAKRTMMTAQKLYEGIQLTEHGMQGLITYMRTDSVRTAPEAMGALREFILDKYGKDYLSVEPIEYKKKGSSKVQDAHEAIRPTNLAFTPDSVRGDLEPDQQKLYELIWNKFISSQMSQAIIDQTTVMMEREGHFFKANGSIIKFPGFRTVYLEAAAEKRSRKGGDDEDDNDAGEVKSGLLPVINTGESFTPIEGPTEQEHWTSPPPRFNEASLVKSLEEFGIGRPSTYAAIISNIQDRGYVEKTENRFLPTELGIVVCRMLVESFPNVMDIKFTAGVEELLDQIEDGTIKYKKVLKEFWKEFEVTLEKAKEEMKNLKKQLIPTGINCLKCEDGEYHIKWGRNGQFFACSNYPDCNSTQDFKKHLDGSYEILPKNWFHDNCPNCQKRLEVKKGKYGRFVRCEDYPQCDTTLPYTLDITCPECNVGKFAEKKSRYGKIFYGCSNYPNCENASWTKPYVQDCPSCGYGIMGFKETKRDGKHLECAKCKFKLEWEQTKYGKEELEKQRQEEEALKGSH</sequence>
<dbReference type="HAMAP" id="MF_00952">
    <property type="entry name" value="Topoisom_1_prok"/>
    <property type="match status" value="1"/>
</dbReference>
<dbReference type="PROSITE" id="PS50880">
    <property type="entry name" value="TOPRIM"/>
    <property type="match status" value="1"/>
</dbReference>
<accession>E1X628</accession>
<name>E1X628_HALMS</name>
<dbReference type="Gene3D" id="3.40.50.140">
    <property type="match status" value="1"/>
</dbReference>
<dbReference type="InterPro" id="IPR000380">
    <property type="entry name" value="Topo_IA"/>
</dbReference>
<dbReference type="InterPro" id="IPR003602">
    <property type="entry name" value="Topo_IA_DNA-bd_dom"/>
</dbReference>
<dbReference type="HOGENOM" id="CLU_002929_4_3_7"/>
<dbReference type="EC" id="5.6.2.1" evidence="10"/>
<dbReference type="PANTHER" id="PTHR42785:SF1">
    <property type="entry name" value="DNA TOPOISOMERASE"/>
    <property type="match status" value="1"/>
</dbReference>
<evidence type="ECO:0000256" key="5">
    <source>
        <dbReference type="ARBA" id="ARBA00022833"/>
    </source>
</evidence>
<feature type="site" description="Interaction with DNA" evidence="10">
    <location>
        <position position="213"/>
    </location>
</feature>
<keyword evidence="8 10" id="KW-0238">DNA-binding</keyword>
<evidence type="ECO:0000256" key="4">
    <source>
        <dbReference type="ARBA" id="ARBA00022771"/>
    </source>
</evidence>
<evidence type="ECO:0000256" key="10">
    <source>
        <dbReference type="HAMAP-Rule" id="MF_00952"/>
    </source>
</evidence>
<evidence type="ECO:0000256" key="9">
    <source>
        <dbReference type="ARBA" id="ARBA00023235"/>
    </source>
</evidence>
<dbReference type="Gene3D" id="3.30.65.10">
    <property type="entry name" value="Bacterial Topoisomerase I, domain 1"/>
    <property type="match status" value="3"/>
</dbReference>
<dbReference type="SUPFAM" id="SSF57783">
    <property type="entry name" value="Zinc beta-ribbon"/>
    <property type="match status" value="2"/>
</dbReference>
<dbReference type="CDD" id="cd03363">
    <property type="entry name" value="TOPRIM_TopoIA_TopoI"/>
    <property type="match status" value="1"/>
</dbReference>
<dbReference type="SMART" id="SM00493">
    <property type="entry name" value="TOPRIM"/>
    <property type="match status" value="1"/>
</dbReference>
<dbReference type="EMBL" id="FQ312005">
    <property type="protein sequence ID" value="CBW27372.1"/>
    <property type="molecule type" value="Genomic_DNA"/>
</dbReference>